<evidence type="ECO:0000256" key="1">
    <source>
        <dbReference type="SAM" id="Coils"/>
    </source>
</evidence>
<dbReference type="CDD" id="cd14686">
    <property type="entry name" value="bZIP"/>
    <property type="match status" value="1"/>
</dbReference>
<dbReference type="AlphaFoldDB" id="W2PS81"/>
<reference evidence="5" key="1">
    <citation type="submission" date="2011-12" db="EMBL/GenBank/DDBJ databases">
        <authorList>
            <consortium name="The Broad Institute Genome Sequencing Platform"/>
            <person name="Russ C."/>
            <person name="Tyler B."/>
            <person name="Panabieres F."/>
            <person name="Shan W."/>
            <person name="Tripathy S."/>
            <person name="Grunwald N."/>
            <person name="Machado M."/>
            <person name="Young S.K."/>
            <person name="Zeng Q."/>
            <person name="Gargeya S."/>
            <person name="Fitzgerald M."/>
            <person name="Haas B."/>
            <person name="Abouelleil A."/>
            <person name="Alvarado L."/>
            <person name="Arachchi H.M."/>
            <person name="Berlin A."/>
            <person name="Chapman S.B."/>
            <person name="Gearin G."/>
            <person name="Goldberg J."/>
            <person name="Griggs A."/>
            <person name="Gujja S."/>
            <person name="Hansen M."/>
            <person name="Heiman D."/>
            <person name="Howarth C."/>
            <person name="Larimer J."/>
            <person name="Lui A."/>
            <person name="MacDonald P.J.P."/>
            <person name="McCowen C."/>
            <person name="Montmayeur A."/>
            <person name="Murphy C."/>
            <person name="Neiman D."/>
            <person name="Pearson M."/>
            <person name="Priest M."/>
            <person name="Roberts A."/>
            <person name="Saif S."/>
            <person name="Shea T."/>
            <person name="Sisk P."/>
            <person name="Stolte C."/>
            <person name="Sykes S."/>
            <person name="Wortman J."/>
            <person name="Nusbaum C."/>
            <person name="Birren B."/>
        </authorList>
    </citation>
    <scope>NUCLEOTIDE SEQUENCE [LARGE SCALE GENOMIC DNA]</scope>
    <source>
        <strain evidence="5">INRA-310</strain>
    </source>
</reference>
<feature type="region of interest" description="Disordered" evidence="2">
    <location>
        <begin position="153"/>
        <end position="183"/>
    </location>
</feature>
<feature type="coiled-coil region" evidence="1">
    <location>
        <begin position="211"/>
        <end position="268"/>
    </location>
</feature>
<keyword evidence="3" id="KW-0732">Signal</keyword>
<evidence type="ECO:0000256" key="2">
    <source>
        <dbReference type="SAM" id="MobiDB-lite"/>
    </source>
</evidence>
<gene>
    <name evidence="4" type="ORF">PPTG_15830</name>
</gene>
<feature type="compositionally biased region" description="Basic and acidic residues" evidence="2">
    <location>
        <begin position="159"/>
        <end position="170"/>
    </location>
</feature>
<evidence type="ECO:0000313" key="5">
    <source>
        <dbReference type="Proteomes" id="UP000018817"/>
    </source>
</evidence>
<organism evidence="4 5">
    <name type="scientific">Phytophthora nicotianae (strain INRA-310)</name>
    <name type="common">Phytophthora parasitica</name>
    <dbReference type="NCBI Taxonomy" id="761204"/>
    <lineage>
        <taxon>Eukaryota</taxon>
        <taxon>Sar</taxon>
        <taxon>Stramenopiles</taxon>
        <taxon>Oomycota</taxon>
        <taxon>Peronosporomycetes</taxon>
        <taxon>Peronosporales</taxon>
        <taxon>Peronosporaceae</taxon>
        <taxon>Phytophthora</taxon>
    </lineage>
</organism>
<evidence type="ECO:0008006" key="6">
    <source>
        <dbReference type="Google" id="ProtNLM"/>
    </source>
</evidence>
<dbReference type="GeneID" id="20184951"/>
<dbReference type="RefSeq" id="XP_008911832.1">
    <property type="nucleotide sequence ID" value="XM_008913584.1"/>
</dbReference>
<proteinExistence type="predicted"/>
<sequence>MRVVIIPIIALFGVEQLTFATQNLPVQSSLNDAPSVKLHVTFKRKSMKLHGQSEFDIYATPVVAGNGASVLYNSYATFNDDDFEFTYTLVDGSAYLTTTDASDVETVQCLPSNTLPAKDMYASVLSPPNSHLLRDAVVTGVVQCTRRSNRISYHPAGFKPEERKASRDFENNEEGSGSQVPIPVSKISLNNKRKIDTTGITRFKRLKTASHEEKQKAIAELLEISERVKRERRQIVQLRYRTKQKRYAASVEKAIQELRQEIQILGQHRQCLSTVTSAKNAVLKSVAQYFRLICHEFQSSDQVASLREAMAPDVVYNSEFGFEAIAQSWYVMQLFDDVVVKLTNVSKSGGNSITVTTTTSVTLTEQTLLHVFPQLFNSKSEEDGASLASKLQDQRMVMRGSTCFVWDAATKRIVSVVARSDMLTPVLRLLGSLEAVSRTFEKALVSPCFQLRPRR</sequence>
<dbReference type="VEuPathDB" id="FungiDB:PPTG_15830"/>
<dbReference type="EMBL" id="KI669614">
    <property type="protein sequence ID" value="ETN02875.1"/>
    <property type="molecule type" value="Genomic_DNA"/>
</dbReference>
<name>W2PS81_PHYN3</name>
<protein>
    <recommendedName>
        <fullName evidence="6">BZIP domain-containing protein</fullName>
    </recommendedName>
</protein>
<feature type="chain" id="PRO_5004821822" description="BZIP domain-containing protein" evidence="3">
    <location>
        <begin position="21"/>
        <end position="455"/>
    </location>
</feature>
<evidence type="ECO:0000313" key="4">
    <source>
        <dbReference type="EMBL" id="ETN02875.1"/>
    </source>
</evidence>
<dbReference type="Proteomes" id="UP000018817">
    <property type="component" value="Unassembled WGS sequence"/>
</dbReference>
<dbReference type="PANTHER" id="PTHR22538:SF1">
    <property type="entry name" value="VWFD DOMAIN-CONTAINING PROTEIN"/>
    <property type="match status" value="1"/>
</dbReference>
<dbReference type="PANTHER" id="PTHR22538">
    <property type="entry name" value="CILIA- AND FLAGELLA-ASSOCIATED PROTEIN 74"/>
    <property type="match status" value="1"/>
</dbReference>
<keyword evidence="1" id="KW-0175">Coiled coil</keyword>
<evidence type="ECO:0000256" key="3">
    <source>
        <dbReference type="SAM" id="SignalP"/>
    </source>
</evidence>
<reference evidence="4 5" key="2">
    <citation type="submission" date="2013-11" db="EMBL/GenBank/DDBJ databases">
        <title>The Genome Sequence of Phytophthora parasitica INRA-310.</title>
        <authorList>
            <consortium name="The Broad Institute Genomics Platform"/>
            <person name="Russ C."/>
            <person name="Tyler B."/>
            <person name="Panabieres F."/>
            <person name="Shan W."/>
            <person name="Tripathy S."/>
            <person name="Grunwald N."/>
            <person name="Machado M."/>
            <person name="Johnson C.S."/>
            <person name="Arredondo F."/>
            <person name="Hong C."/>
            <person name="Coffey M."/>
            <person name="Young S.K."/>
            <person name="Zeng Q."/>
            <person name="Gargeya S."/>
            <person name="Fitzgerald M."/>
            <person name="Abouelleil A."/>
            <person name="Alvarado L."/>
            <person name="Chapman S.B."/>
            <person name="Gainer-Dewar J."/>
            <person name="Goldberg J."/>
            <person name="Griggs A."/>
            <person name="Gujja S."/>
            <person name="Hansen M."/>
            <person name="Howarth C."/>
            <person name="Imamovic A."/>
            <person name="Ireland A."/>
            <person name="Larimer J."/>
            <person name="McCowan C."/>
            <person name="Murphy C."/>
            <person name="Pearson M."/>
            <person name="Poon T.W."/>
            <person name="Priest M."/>
            <person name="Roberts A."/>
            <person name="Saif S."/>
            <person name="Shea T."/>
            <person name="Sykes S."/>
            <person name="Wortman J."/>
            <person name="Nusbaum C."/>
            <person name="Birren B."/>
        </authorList>
    </citation>
    <scope>NUCLEOTIDE SEQUENCE [LARGE SCALE GENOMIC DNA]</scope>
    <source>
        <strain evidence="4 5">INRA-310</strain>
    </source>
</reference>
<feature type="signal peptide" evidence="3">
    <location>
        <begin position="1"/>
        <end position="20"/>
    </location>
</feature>
<accession>W2PS81</accession>